<dbReference type="PANTHER" id="PTHR31286">
    <property type="entry name" value="GLYCINE-RICH CELL WALL STRUCTURAL PROTEIN 1.8-LIKE"/>
    <property type="match status" value="1"/>
</dbReference>
<dbReference type="EMBL" id="JAAIUW010000009">
    <property type="protein sequence ID" value="KAF7815550.1"/>
    <property type="molecule type" value="Genomic_DNA"/>
</dbReference>
<accession>A0A834T5R9</accession>
<dbReference type="InterPro" id="IPR025836">
    <property type="entry name" value="Zn_knuckle_CX2CX4HX4C"/>
</dbReference>
<evidence type="ECO:0000259" key="2">
    <source>
        <dbReference type="Pfam" id="PF13966"/>
    </source>
</evidence>
<proteinExistence type="predicted"/>
<comment type="caution">
    <text evidence="5">The sequence shown here is derived from an EMBL/GenBank/DDBJ whole genome shotgun (WGS) entry which is preliminary data.</text>
</comment>
<dbReference type="OrthoDB" id="983454at2759"/>
<evidence type="ECO:0000313" key="5">
    <source>
        <dbReference type="EMBL" id="KAF7815550.1"/>
    </source>
</evidence>
<gene>
    <name evidence="5" type="ORF">G2W53_029519</name>
</gene>
<sequence length="849" mass="96135">METGKGNRGRRRAERRAEISFDEDDIVAGLEECEHCLVGRVLTTKTIHKPALEAALRNIWGVDKGFKVEEVVARTFQFSFGSKEEMDKVMKGGPWIFRNSWLIIQQWQRDAEVLERGFESVRLWVQLWGLPPHCRTEAMAHKIGEVIGNVVDYGIFISQSDHKRFLKVQVDMPVDRPILDEVKASSRTDGDVWVELKYERLAQFCCYCGVVGHGEEQCKVAEEDGKKGVNNSLELGPWVKASIVGIRTLPGQQVTKEKEGRSEYGRKWGEPKQTPQIEALSMLLSKLKMNEEGRNVGAGEESEKEAVMEVAVEENIDPCIGVNGGAMVMNVKKGYSEAEEGVEVEKNEHMITYGDEGRASDEHVREGVENDVDVVEIRALNEIHINEGSVGKENSAIQKENIDPGAKITDVRTWKRMARSIGAIPKGNGRSTRVWDVAWVPGCHPAILERPQVGAEGIEWVSDLLDDSLEWKEDVLRSLFSAETQQRIRSIRVVNAQLADRWSWVGDPRGTFTVNLCYKFYMADYWRDVVLLPGVQGGVENHFWSHLWKLDVLPKHKNFLWRACLGILPTSEALSRRGIDIDDRCLWCGVDVESVFHVLVECPLIQDFWNKSRYDFHSRIWHGSLVDWLKVEGSQWDRDQWNLCTIGLYLLWEARNNRKFANGLMNFEQVWCKATLLLEDILENRQGDVNQKDELERWKRPDGEAVKLNVDAGMLPTNGGILSGVLRDGGGVCIGAFTEKHTHYSNSMMLEAEAIRRGMEVAILAGVRDITVEGDAKLVYEFLCSEDNHTVSPLLLICNHIKILYRSFHRCRFSWSGTEHGEVDLHNEDEIGGGEEVECVGGVGHALFP</sequence>
<evidence type="ECO:0000313" key="6">
    <source>
        <dbReference type="Proteomes" id="UP000634136"/>
    </source>
</evidence>
<evidence type="ECO:0000259" key="4">
    <source>
        <dbReference type="Pfam" id="PF14392"/>
    </source>
</evidence>
<dbReference type="InterPro" id="IPR025558">
    <property type="entry name" value="DUF4283"/>
</dbReference>
<feature type="domain" description="DUF4283" evidence="3">
    <location>
        <begin position="31"/>
        <end position="110"/>
    </location>
</feature>
<name>A0A834T5R9_9FABA</name>
<dbReference type="Pfam" id="PF14111">
    <property type="entry name" value="DUF4283"/>
    <property type="match status" value="1"/>
</dbReference>
<dbReference type="Pfam" id="PF13456">
    <property type="entry name" value="RVT_3"/>
    <property type="match status" value="1"/>
</dbReference>
<reference evidence="5" key="1">
    <citation type="submission" date="2020-09" db="EMBL/GenBank/DDBJ databases">
        <title>Genome-Enabled Discovery of Anthraquinone Biosynthesis in Senna tora.</title>
        <authorList>
            <person name="Kang S.-H."/>
            <person name="Pandey R.P."/>
            <person name="Lee C.-M."/>
            <person name="Sim J.-S."/>
            <person name="Jeong J.-T."/>
            <person name="Choi B.-S."/>
            <person name="Jung M."/>
            <person name="Ginzburg D."/>
            <person name="Zhao K."/>
            <person name="Won S.Y."/>
            <person name="Oh T.-J."/>
            <person name="Yu Y."/>
            <person name="Kim N.-H."/>
            <person name="Lee O.R."/>
            <person name="Lee T.-H."/>
            <person name="Bashyal P."/>
            <person name="Kim T.-S."/>
            <person name="Lee W.-H."/>
            <person name="Kawkins C."/>
            <person name="Kim C.-K."/>
            <person name="Kim J.S."/>
            <person name="Ahn B.O."/>
            <person name="Rhee S.Y."/>
            <person name="Sohng J.K."/>
        </authorList>
    </citation>
    <scope>NUCLEOTIDE SEQUENCE</scope>
    <source>
        <tissue evidence="5">Leaf</tissue>
    </source>
</reference>
<dbReference type="InterPro" id="IPR040256">
    <property type="entry name" value="At4g02000-like"/>
</dbReference>
<dbReference type="GO" id="GO:0003676">
    <property type="term" value="F:nucleic acid binding"/>
    <property type="evidence" value="ECO:0007669"/>
    <property type="project" value="InterPro"/>
</dbReference>
<feature type="domain" description="RNase H type-1" evidence="1">
    <location>
        <begin position="720"/>
        <end position="816"/>
    </location>
</feature>
<dbReference type="InterPro" id="IPR036397">
    <property type="entry name" value="RNaseH_sf"/>
</dbReference>
<feature type="domain" description="Reverse transcriptase zinc-binding" evidence="2">
    <location>
        <begin position="539"/>
        <end position="609"/>
    </location>
</feature>
<evidence type="ECO:0000259" key="1">
    <source>
        <dbReference type="Pfam" id="PF13456"/>
    </source>
</evidence>
<dbReference type="InterPro" id="IPR044730">
    <property type="entry name" value="RNase_H-like_dom_plant"/>
</dbReference>
<dbReference type="InterPro" id="IPR026960">
    <property type="entry name" value="RVT-Znf"/>
</dbReference>
<dbReference type="Pfam" id="PF13966">
    <property type="entry name" value="zf-RVT"/>
    <property type="match status" value="1"/>
</dbReference>
<dbReference type="AlphaFoldDB" id="A0A834T5R9"/>
<dbReference type="Gene3D" id="3.30.420.10">
    <property type="entry name" value="Ribonuclease H-like superfamily/Ribonuclease H"/>
    <property type="match status" value="1"/>
</dbReference>
<evidence type="ECO:0000259" key="3">
    <source>
        <dbReference type="Pfam" id="PF14111"/>
    </source>
</evidence>
<dbReference type="Proteomes" id="UP000634136">
    <property type="component" value="Unassembled WGS sequence"/>
</dbReference>
<protein>
    <submittedName>
        <fullName evidence="5">Cysteine desulfurase mitochondrial-like</fullName>
    </submittedName>
</protein>
<dbReference type="GO" id="GO:0004523">
    <property type="term" value="F:RNA-DNA hybrid ribonuclease activity"/>
    <property type="evidence" value="ECO:0007669"/>
    <property type="project" value="InterPro"/>
</dbReference>
<keyword evidence="6" id="KW-1185">Reference proteome</keyword>
<dbReference type="CDD" id="cd06222">
    <property type="entry name" value="RNase_H_like"/>
    <property type="match status" value="1"/>
</dbReference>
<dbReference type="InterPro" id="IPR002156">
    <property type="entry name" value="RNaseH_domain"/>
</dbReference>
<dbReference type="Pfam" id="PF14392">
    <property type="entry name" value="zf-CCHC_4"/>
    <property type="match status" value="1"/>
</dbReference>
<organism evidence="5 6">
    <name type="scientific">Senna tora</name>
    <dbReference type="NCBI Taxonomy" id="362788"/>
    <lineage>
        <taxon>Eukaryota</taxon>
        <taxon>Viridiplantae</taxon>
        <taxon>Streptophyta</taxon>
        <taxon>Embryophyta</taxon>
        <taxon>Tracheophyta</taxon>
        <taxon>Spermatophyta</taxon>
        <taxon>Magnoliopsida</taxon>
        <taxon>eudicotyledons</taxon>
        <taxon>Gunneridae</taxon>
        <taxon>Pentapetalae</taxon>
        <taxon>rosids</taxon>
        <taxon>fabids</taxon>
        <taxon>Fabales</taxon>
        <taxon>Fabaceae</taxon>
        <taxon>Caesalpinioideae</taxon>
        <taxon>Cassia clade</taxon>
        <taxon>Senna</taxon>
    </lineage>
</organism>
<feature type="domain" description="Zinc knuckle CX2CX4HX4C" evidence="4">
    <location>
        <begin position="191"/>
        <end position="219"/>
    </location>
</feature>
<dbReference type="PANTHER" id="PTHR31286:SF178">
    <property type="entry name" value="DUF4283 DOMAIN-CONTAINING PROTEIN"/>
    <property type="match status" value="1"/>
</dbReference>